<dbReference type="GO" id="GO:0000176">
    <property type="term" value="C:nuclear exosome (RNase complex)"/>
    <property type="evidence" value="ECO:0007669"/>
    <property type="project" value="TreeGrafter"/>
</dbReference>
<comment type="caution">
    <text evidence="3">The sequence shown here is derived from an EMBL/GenBank/DDBJ whole genome shotgun (WGS) entry which is preliminary data.</text>
</comment>
<reference evidence="3" key="2">
    <citation type="submission" date="2023-06" db="EMBL/GenBank/DDBJ databases">
        <authorList>
            <person name="Ma L."/>
            <person name="Liu K.-W."/>
            <person name="Li Z."/>
            <person name="Hsiao Y.-Y."/>
            <person name="Qi Y."/>
            <person name="Fu T."/>
            <person name="Tang G."/>
            <person name="Zhang D."/>
            <person name="Sun W.-H."/>
            <person name="Liu D.-K."/>
            <person name="Li Y."/>
            <person name="Chen G.-Z."/>
            <person name="Liu X.-D."/>
            <person name="Liao X.-Y."/>
            <person name="Jiang Y.-T."/>
            <person name="Yu X."/>
            <person name="Hao Y."/>
            <person name="Huang J."/>
            <person name="Zhao X.-W."/>
            <person name="Ke S."/>
            <person name="Chen Y.-Y."/>
            <person name="Wu W.-L."/>
            <person name="Hsu J.-L."/>
            <person name="Lin Y.-F."/>
            <person name="Huang M.-D."/>
            <person name="Li C.-Y."/>
            <person name="Huang L."/>
            <person name="Wang Z.-W."/>
            <person name="Zhao X."/>
            <person name="Zhong W.-Y."/>
            <person name="Peng D.-H."/>
            <person name="Ahmad S."/>
            <person name="Lan S."/>
            <person name="Zhang J.-S."/>
            <person name="Tsai W.-C."/>
            <person name="Van De Peer Y."/>
            <person name="Liu Z.-J."/>
        </authorList>
    </citation>
    <scope>NUCLEOTIDE SEQUENCE</scope>
    <source>
        <strain evidence="3">CP</strain>
        <tissue evidence="3">Leaves</tissue>
    </source>
</reference>
<dbReference type="GO" id="GO:0071051">
    <property type="term" value="P:poly(A)-dependent snoRNA 3'-end processing"/>
    <property type="evidence" value="ECO:0007669"/>
    <property type="project" value="TreeGrafter"/>
</dbReference>
<dbReference type="GO" id="GO:0003727">
    <property type="term" value="F:single-stranded RNA binding"/>
    <property type="evidence" value="ECO:0007669"/>
    <property type="project" value="TreeGrafter"/>
</dbReference>
<dbReference type="InterPro" id="IPR007608">
    <property type="entry name" value="Senescence_reg_S40"/>
</dbReference>
<dbReference type="GO" id="GO:0071044">
    <property type="term" value="P:histone mRNA catabolic process"/>
    <property type="evidence" value="ECO:0007669"/>
    <property type="project" value="TreeGrafter"/>
</dbReference>
<dbReference type="GO" id="GO:0071038">
    <property type="term" value="P:TRAMP-dependent tRNA surveillance pathway"/>
    <property type="evidence" value="ECO:0007669"/>
    <property type="project" value="TreeGrafter"/>
</dbReference>
<organism evidence="3 4">
    <name type="scientific">Acorus calamus</name>
    <name type="common">Sweet flag</name>
    <dbReference type="NCBI Taxonomy" id="4465"/>
    <lineage>
        <taxon>Eukaryota</taxon>
        <taxon>Viridiplantae</taxon>
        <taxon>Streptophyta</taxon>
        <taxon>Embryophyta</taxon>
        <taxon>Tracheophyta</taxon>
        <taxon>Spermatophyta</taxon>
        <taxon>Magnoliopsida</taxon>
        <taxon>Liliopsida</taxon>
        <taxon>Acoraceae</taxon>
        <taxon>Acorus</taxon>
    </lineage>
</organism>
<evidence type="ECO:0000313" key="3">
    <source>
        <dbReference type="EMBL" id="KAK1308627.1"/>
    </source>
</evidence>
<sequence>MTHSYNYLHMGSESKKGVVVEEEDFDEADIWAVMKDMKNSSPKAKKPKDPSLSSSPAPRHLPTGSRSIPRTQSMESGRVPQRSAPVNITDWSGVHRKIGFDGPEDIQTIVDDDIDGIDDDDDRVPPHEWIERRIARSQVSSFSVFEGAGRTLKGRDLSKIHLAEESYYSLAANMLFKKLEWYLRRDIAKLVENDPPAIMLLFEPKGRPEDEDNDFYIQSKKNMCVGCGERNHYLRYRIIPSCYRMHFPEHLKSHRSHDIVLLCVDCHEIAHTAAEKYKRKIAAEFTIPLFIVREYFGRREILREDLEAALFVGMSPQEKRRLEKKRGLSFRHIKESTVRMKENLLEGNNSFETNLFVDCDINEDDLLLDGDKEKLLDDGDVLRANNIRSRGTSDRPGDLNYLSTNSSKYYQKLSLLGHGPHGEKVVERLLNDNGGWHLSILPEMETSFCGGYPSPVSSCWLGYNAQVFCGRREFGKFSVYNPANKALDAEKVQPL</sequence>
<name>A0AAV9E5S5_ACOCL</name>
<accession>A0AAV9E5S5</accession>
<dbReference type="GO" id="GO:0071035">
    <property type="term" value="P:nuclear polyadenylation-dependent rRNA catabolic process"/>
    <property type="evidence" value="ECO:0007669"/>
    <property type="project" value="TreeGrafter"/>
</dbReference>
<gene>
    <name evidence="3" type="ORF">QJS10_CPA09g01173</name>
</gene>
<dbReference type="GO" id="GO:0000175">
    <property type="term" value="F:3'-5'-RNA exonuclease activity"/>
    <property type="evidence" value="ECO:0007669"/>
    <property type="project" value="InterPro"/>
</dbReference>
<dbReference type="AlphaFoldDB" id="A0AAV9E5S5"/>
<dbReference type="GO" id="GO:0005730">
    <property type="term" value="C:nucleolus"/>
    <property type="evidence" value="ECO:0007669"/>
    <property type="project" value="TreeGrafter"/>
</dbReference>
<evidence type="ECO:0000256" key="2">
    <source>
        <dbReference type="SAM" id="MobiDB-lite"/>
    </source>
</evidence>
<dbReference type="InterPro" id="IPR045092">
    <property type="entry name" value="Rrp6-like"/>
</dbReference>
<dbReference type="GO" id="GO:0071040">
    <property type="term" value="P:nuclear polyadenylation-dependent antisense transcript catabolic process"/>
    <property type="evidence" value="ECO:0007669"/>
    <property type="project" value="TreeGrafter"/>
</dbReference>
<feature type="region of interest" description="Disordered" evidence="2">
    <location>
        <begin position="36"/>
        <end position="86"/>
    </location>
</feature>
<feature type="compositionally biased region" description="Polar residues" evidence="2">
    <location>
        <begin position="64"/>
        <end position="75"/>
    </location>
</feature>
<dbReference type="GO" id="GO:0010150">
    <property type="term" value="P:leaf senescence"/>
    <property type="evidence" value="ECO:0007669"/>
    <property type="project" value="UniProtKB-ARBA"/>
</dbReference>
<dbReference type="PANTHER" id="PTHR12124:SF68">
    <property type="entry name" value="PROTEIN RRP6-LIKE 3"/>
    <property type="match status" value="1"/>
</dbReference>
<dbReference type="PANTHER" id="PTHR12124">
    <property type="entry name" value="POLYMYOSITIS/SCLERODERMA AUTOANTIGEN-RELATED"/>
    <property type="match status" value="1"/>
</dbReference>
<dbReference type="GO" id="GO:0071039">
    <property type="term" value="P:nuclear polyadenylation-dependent CUT catabolic process"/>
    <property type="evidence" value="ECO:0007669"/>
    <property type="project" value="TreeGrafter"/>
</dbReference>
<dbReference type="EMBL" id="JAUJYO010000009">
    <property type="protein sequence ID" value="KAK1308627.1"/>
    <property type="molecule type" value="Genomic_DNA"/>
</dbReference>
<comment type="similarity">
    <text evidence="1">Belongs to the senescence regulator S40 family.</text>
</comment>
<proteinExistence type="inferred from homology"/>
<reference evidence="3" key="1">
    <citation type="journal article" date="2023" name="Nat. Commun.">
        <title>Diploid and tetraploid genomes of Acorus and the evolution of monocots.</title>
        <authorList>
            <person name="Ma L."/>
            <person name="Liu K.W."/>
            <person name="Li Z."/>
            <person name="Hsiao Y.Y."/>
            <person name="Qi Y."/>
            <person name="Fu T."/>
            <person name="Tang G.D."/>
            <person name="Zhang D."/>
            <person name="Sun W.H."/>
            <person name="Liu D.K."/>
            <person name="Li Y."/>
            <person name="Chen G.Z."/>
            <person name="Liu X.D."/>
            <person name="Liao X.Y."/>
            <person name="Jiang Y.T."/>
            <person name="Yu X."/>
            <person name="Hao Y."/>
            <person name="Huang J."/>
            <person name="Zhao X.W."/>
            <person name="Ke S."/>
            <person name="Chen Y.Y."/>
            <person name="Wu W.L."/>
            <person name="Hsu J.L."/>
            <person name="Lin Y.F."/>
            <person name="Huang M.D."/>
            <person name="Li C.Y."/>
            <person name="Huang L."/>
            <person name="Wang Z.W."/>
            <person name="Zhao X."/>
            <person name="Zhong W.Y."/>
            <person name="Peng D.H."/>
            <person name="Ahmad S."/>
            <person name="Lan S."/>
            <person name="Zhang J.S."/>
            <person name="Tsai W.C."/>
            <person name="Van de Peer Y."/>
            <person name="Liu Z.J."/>
        </authorList>
    </citation>
    <scope>NUCLEOTIDE SEQUENCE</scope>
    <source>
        <strain evidence="3">CP</strain>
    </source>
</reference>
<dbReference type="GO" id="GO:0071036">
    <property type="term" value="P:nuclear polyadenylation-dependent snoRNA catabolic process"/>
    <property type="evidence" value="ECO:0007669"/>
    <property type="project" value="TreeGrafter"/>
</dbReference>
<evidence type="ECO:0000313" key="4">
    <source>
        <dbReference type="Proteomes" id="UP001180020"/>
    </source>
</evidence>
<protein>
    <submittedName>
        <fullName evidence="3">Uncharacterized protein</fullName>
    </submittedName>
</protein>
<dbReference type="Proteomes" id="UP001180020">
    <property type="component" value="Unassembled WGS sequence"/>
</dbReference>
<dbReference type="Pfam" id="PF04520">
    <property type="entry name" value="Senescence_reg"/>
    <property type="match status" value="1"/>
</dbReference>
<evidence type="ECO:0000256" key="1">
    <source>
        <dbReference type="ARBA" id="ARBA00034773"/>
    </source>
</evidence>
<dbReference type="GO" id="GO:0071037">
    <property type="term" value="P:nuclear polyadenylation-dependent snRNA catabolic process"/>
    <property type="evidence" value="ECO:0007669"/>
    <property type="project" value="TreeGrafter"/>
</dbReference>
<dbReference type="GO" id="GO:0000467">
    <property type="term" value="P:exonucleolytic trimming to generate mature 3'-end of 5.8S rRNA from tricistronic rRNA transcript (SSU-rRNA, 5.8S rRNA, LSU-rRNA)"/>
    <property type="evidence" value="ECO:0007669"/>
    <property type="project" value="InterPro"/>
</dbReference>
<keyword evidence="4" id="KW-1185">Reference proteome</keyword>